<dbReference type="InterPro" id="IPR052028">
    <property type="entry name" value="HipA_Ser/Thr_kinase"/>
</dbReference>
<organism evidence="6 7">
    <name type="scientific">Hydrogenophaga palleronii</name>
    <dbReference type="NCBI Taxonomy" id="65655"/>
    <lineage>
        <taxon>Bacteria</taxon>
        <taxon>Pseudomonadati</taxon>
        <taxon>Pseudomonadota</taxon>
        <taxon>Betaproteobacteria</taxon>
        <taxon>Burkholderiales</taxon>
        <taxon>Comamonadaceae</taxon>
        <taxon>Hydrogenophaga</taxon>
    </lineage>
</organism>
<dbReference type="InterPro" id="IPR017508">
    <property type="entry name" value="HipA_N1"/>
</dbReference>
<feature type="domain" description="HipA-like C-terminal" evidence="4">
    <location>
        <begin position="157"/>
        <end position="403"/>
    </location>
</feature>
<comment type="caution">
    <text evidence="6">The sequence shown here is derived from an EMBL/GenBank/DDBJ whole genome shotgun (WGS) entry which is preliminary data.</text>
</comment>
<reference evidence="6 7" key="1">
    <citation type="submission" date="2023-07" db="EMBL/GenBank/DDBJ databases">
        <title>Sorghum-associated microbial communities from plants grown in Nebraska, USA.</title>
        <authorList>
            <person name="Schachtman D."/>
        </authorList>
    </citation>
    <scope>NUCLEOTIDE SEQUENCE [LARGE SCALE GENOMIC DNA]</scope>
    <source>
        <strain evidence="6 7">4249</strain>
    </source>
</reference>
<dbReference type="NCBIfam" id="TIGR03071">
    <property type="entry name" value="couple_hipA"/>
    <property type="match status" value="1"/>
</dbReference>
<sequence>MRFRTLRIYIGKRYCGDLFQYGQGHTAITRFTPHREFWLDPAAPVLGWAGRQGTDRERQLFLADAAMQPFFNGSGERLPAFFQNLLPEGPLRKHLEQLRKCPPDDHMEILAMCGDDLPGNVYAKPGPEDRTAMEAVVTQGHDALEMTVIEAPLAGATSLSGIQPKLGLVEKGGRYVARTRLGKGGKHIIAKLPTAEYALLPEVEELSLRLARAAGVTTCEAALRPVDTIAPENQPYTLAAGRQFLAVTRFDRSPTGHIHCEDFAQVLDVDPSEKYRDAHERASYAAMLLVIDRAMGLGERAQFEIMRRLMVNEMLGNLDAHLKNFGVIYADGVTPALSPAYDVVAYAAYMKLKGHALSFYRGAPQRAEITPALVRGLCNAVGMSEPKVRAELAGTVTLAREKWPQMIEDSALMPEHKTRLMEHFESVPAVQAQARRTGIRAARGKG</sequence>
<dbReference type="Proteomes" id="UP001265700">
    <property type="component" value="Unassembled WGS sequence"/>
</dbReference>
<protein>
    <submittedName>
        <fullName evidence="6">Serine/threonine-protein kinase HipA</fullName>
        <ecNumber evidence="6">2.7.11.1</ecNumber>
    </submittedName>
</protein>
<dbReference type="GO" id="GO:0004674">
    <property type="term" value="F:protein serine/threonine kinase activity"/>
    <property type="evidence" value="ECO:0007669"/>
    <property type="project" value="UniProtKB-EC"/>
</dbReference>
<evidence type="ECO:0000259" key="5">
    <source>
        <dbReference type="Pfam" id="PF13657"/>
    </source>
</evidence>
<keyword evidence="7" id="KW-1185">Reference proteome</keyword>
<dbReference type="InterPro" id="IPR012893">
    <property type="entry name" value="HipA-like_C"/>
</dbReference>
<evidence type="ECO:0000313" key="7">
    <source>
        <dbReference type="Proteomes" id="UP001265700"/>
    </source>
</evidence>
<keyword evidence="2 6" id="KW-0808">Transferase</keyword>
<dbReference type="Pfam" id="PF07804">
    <property type="entry name" value="HipA_C"/>
    <property type="match status" value="1"/>
</dbReference>
<dbReference type="PANTHER" id="PTHR37419:SF1">
    <property type="entry name" value="SERINE_THREONINE-PROTEIN KINASE TOXIN HIPA"/>
    <property type="match status" value="1"/>
</dbReference>
<keyword evidence="3 6" id="KW-0418">Kinase</keyword>
<evidence type="ECO:0000259" key="4">
    <source>
        <dbReference type="Pfam" id="PF07804"/>
    </source>
</evidence>
<feature type="domain" description="HipA N-terminal subdomain 1" evidence="5">
    <location>
        <begin position="6"/>
        <end position="122"/>
    </location>
</feature>
<dbReference type="EMBL" id="JAVDWU010000013">
    <property type="protein sequence ID" value="MDR7152663.1"/>
    <property type="molecule type" value="Genomic_DNA"/>
</dbReference>
<accession>A0ABU1WTN0</accession>
<dbReference type="EC" id="2.7.11.1" evidence="6"/>
<dbReference type="RefSeq" id="WP_310321633.1">
    <property type="nucleotide sequence ID" value="NZ_JAVDWU010000013.1"/>
</dbReference>
<comment type="similarity">
    <text evidence="1">Belongs to the HipA Ser/Thr kinase family.</text>
</comment>
<evidence type="ECO:0000313" key="6">
    <source>
        <dbReference type="EMBL" id="MDR7152663.1"/>
    </source>
</evidence>
<evidence type="ECO:0000256" key="1">
    <source>
        <dbReference type="ARBA" id="ARBA00010164"/>
    </source>
</evidence>
<proteinExistence type="inferred from homology"/>
<name>A0ABU1WTN0_9BURK</name>
<evidence type="ECO:0000256" key="3">
    <source>
        <dbReference type="ARBA" id="ARBA00022777"/>
    </source>
</evidence>
<dbReference type="Pfam" id="PF13657">
    <property type="entry name" value="Couple_hipA"/>
    <property type="match status" value="1"/>
</dbReference>
<evidence type="ECO:0000256" key="2">
    <source>
        <dbReference type="ARBA" id="ARBA00022679"/>
    </source>
</evidence>
<dbReference type="PANTHER" id="PTHR37419">
    <property type="entry name" value="SERINE/THREONINE-PROTEIN KINASE TOXIN HIPA"/>
    <property type="match status" value="1"/>
</dbReference>
<gene>
    <name evidence="6" type="ORF">J2W49_004641</name>
</gene>